<comment type="caution">
    <text evidence="10">The sequence shown here is derived from an EMBL/GenBank/DDBJ whole genome shotgun (WGS) entry which is preliminary data.</text>
</comment>
<dbReference type="Pfam" id="PF00804">
    <property type="entry name" value="Syntaxin"/>
    <property type="match status" value="1"/>
</dbReference>
<feature type="transmembrane region" description="Helical" evidence="8">
    <location>
        <begin position="380"/>
        <end position="401"/>
    </location>
</feature>
<keyword evidence="6" id="KW-0175">Coiled coil</keyword>
<dbReference type="GO" id="GO:0006886">
    <property type="term" value="P:intracellular protein transport"/>
    <property type="evidence" value="ECO:0007669"/>
    <property type="project" value="InterPro"/>
</dbReference>
<comment type="similarity">
    <text evidence="2 5">Belongs to the syntaxin family.</text>
</comment>
<feature type="domain" description="T-SNARE coiled-coil homology" evidence="9">
    <location>
        <begin position="308"/>
        <end position="370"/>
    </location>
</feature>
<evidence type="ECO:0000256" key="8">
    <source>
        <dbReference type="SAM" id="Phobius"/>
    </source>
</evidence>
<keyword evidence="11" id="KW-1185">Reference proteome</keyword>
<evidence type="ECO:0000256" key="2">
    <source>
        <dbReference type="ARBA" id="ARBA00009063"/>
    </source>
</evidence>
<keyword evidence="3" id="KW-0813">Transport</keyword>
<dbReference type="InterPro" id="IPR006011">
    <property type="entry name" value="Syntaxin_N"/>
</dbReference>
<dbReference type="PANTHER" id="PTHR19957:SF80">
    <property type="entry name" value="SYNTAXIN-121"/>
    <property type="match status" value="1"/>
</dbReference>
<reference evidence="10 11" key="1">
    <citation type="journal article" date="2022" name="Nat. Plants">
        <title>Genomes of leafy and leafless Platanthera orchids illuminate the evolution of mycoheterotrophy.</title>
        <authorList>
            <person name="Li M.H."/>
            <person name="Liu K.W."/>
            <person name="Li Z."/>
            <person name="Lu H.C."/>
            <person name="Ye Q.L."/>
            <person name="Zhang D."/>
            <person name="Wang J.Y."/>
            <person name="Li Y.F."/>
            <person name="Zhong Z.M."/>
            <person name="Liu X."/>
            <person name="Yu X."/>
            <person name="Liu D.K."/>
            <person name="Tu X.D."/>
            <person name="Liu B."/>
            <person name="Hao Y."/>
            <person name="Liao X.Y."/>
            <person name="Jiang Y.T."/>
            <person name="Sun W.H."/>
            <person name="Chen J."/>
            <person name="Chen Y.Q."/>
            <person name="Ai Y."/>
            <person name="Zhai J.W."/>
            <person name="Wu S.S."/>
            <person name="Zhou Z."/>
            <person name="Hsiao Y.Y."/>
            <person name="Wu W.L."/>
            <person name="Chen Y.Y."/>
            <person name="Lin Y.F."/>
            <person name="Hsu J.L."/>
            <person name="Li C.Y."/>
            <person name="Wang Z.W."/>
            <person name="Zhao X."/>
            <person name="Zhong W.Y."/>
            <person name="Ma X.K."/>
            <person name="Ma L."/>
            <person name="Huang J."/>
            <person name="Chen G.Z."/>
            <person name="Huang M.Z."/>
            <person name="Huang L."/>
            <person name="Peng D.H."/>
            <person name="Luo Y.B."/>
            <person name="Zou S.Q."/>
            <person name="Chen S.P."/>
            <person name="Lan S."/>
            <person name="Tsai W.C."/>
            <person name="Van de Peer Y."/>
            <person name="Liu Z.J."/>
        </authorList>
    </citation>
    <scope>NUCLEOTIDE SEQUENCE [LARGE SCALE GENOMIC DNA]</scope>
    <source>
        <strain evidence="10">Lor287</strain>
    </source>
</reference>
<keyword evidence="8" id="KW-1133">Transmembrane helix</keyword>
<protein>
    <submittedName>
        <fullName evidence="10">Syntaxin-121</fullName>
    </submittedName>
</protein>
<dbReference type="SUPFAM" id="SSF47661">
    <property type="entry name" value="t-snare proteins"/>
    <property type="match status" value="1"/>
</dbReference>
<dbReference type="Pfam" id="PF05739">
    <property type="entry name" value="SNARE"/>
    <property type="match status" value="1"/>
</dbReference>
<dbReference type="GO" id="GO:0005484">
    <property type="term" value="F:SNAP receptor activity"/>
    <property type="evidence" value="ECO:0007669"/>
    <property type="project" value="InterPro"/>
</dbReference>
<accession>A0AAP0C3R6</accession>
<feature type="coiled-coil region" evidence="6">
    <location>
        <begin position="142"/>
        <end position="169"/>
    </location>
</feature>
<gene>
    <name evidence="10" type="primary">SYP121</name>
    <name evidence="10" type="ORF">KSP39_PZI000457</name>
</gene>
<keyword evidence="4" id="KW-0653">Protein transport</keyword>
<dbReference type="GO" id="GO:0006887">
    <property type="term" value="P:exocytosis"/>
    <property type="evidence" value="ECO:0007669"/>
    <property type="project" value="TreeGrafter"/>
</dbReference>
<dbReference type="InterPro" id="IPR000727">
    <property type="entry name" value="T_SNARE_dom"/>
</dbReference>
<sequence>MNSSGSFDGSEFLGLDGGSFFTRQCHDQSHFFFTKIAVESGNRSFPRREAAGGGEEALIQRKAAVSQKVFLAAAPETRRGRAAAGGLHDGFNENRGGAPRESEQEGRDSRLEPVTGGGSIHTMRAPSSGVVPAADADAIANLEKFFENVESIKEDLQQIERAHRGLHESNESLKSVDSAATARVLRIRMDDDVADALKRAKLIKLKLESLDRSNASNRFVPGSRPGSSTERMRTSVVAGLRKKLRDQMVAFGDLRQLMAVDHREAVAQRFYAATGEKADEATVDVMEEEGEEIVKAAIAGKRTLEGAVVEMRERKGTVAQLERSLVELHHVFMDMEVMVETQGHLVDDIESQLGKASSFVDHGVEQLYEARRFQRNTRKCICIGVLILVIIVLLLVLFFVLKI</sequence>
<keyword evidence="8" id="KW-0812">Transmembrane</keyword>
<evidence type="ECO:0000256" key="7">
    <source>
        <dbReference type="SAM" id="MobiDB-lite"/>
    </source>
</evidence>
<dbReference type="SMART" id="SM00397">
    <property type="entry name" value="t_SNARE"/>
    <property type="match status" value="1"/>
</dbReference>
<evidence type="ECO:0000256" key="6">
    <source>
        <dbReference type="SAM" id="Coils"/>
    </source>
</evidence>
<dbReference type="InterPro" id="IPR010989">
    <property type="entry name" value="SNARE"/>
</dbReference>
<dbReference type="GO" id="GO:0006906">
    <property type="term" value="P:vesicle fusion"/>
    <property type="evidence" value="ECO:0007669"/>
    <property type="project" value="TreeGrafter"/>
</dbReference>
<dbReference type="GO" id="GO:0031201">
    <property type="term" value="C:SNARE complex"/>
    <property type="evidence" value="ECO:0007669"/>
    <property type="project" value="TreeGrafter"/>
</dbReference>
<dbReference type="AlphaFoldDB" id="A0AAP0C3R6"/>
<dbReference type="FunFam" id="1.20.58.70:FF:000003">
    <property type="entry name" value="Qa-SNARE, Sso1/Syntaxin1-type, SYP12A-group"/>
    <property type="match status" value="1"/>
</dbReference>
<evidence type="ECO:0000313" key="11">
    <source>
        <dbReference type="Proteomes" id="UP001418222"/>
    </source>
</evidence>
<dbReference type="GO" id="GO:0048278">
    <property type="term" value="P:vesicle docking"/>
    <property type="evidence" value="ECO:0007669"/>
    <property type="project" value="TreeGrafter"/>
</dbReference>
<feature type="compositionally biased region" description="Basic and acidic residues" evidence="7">
    <location>
        <begin position="98"/>
        <end position="111"/>
    </location>
</feature>
<dbReference type="EMBL" id="JBBWWQ010000001">
    <property type="protein sequence ID" value="KAK8957547.1"/>
    <property type="molecule type" value="Genomic_DNA"/>
</dbReference>
<dbReference type="PANTHER" id="PTHR19957">
    <property type="entry name" value="SYNTAXIN"/>
    <property type="match status" value="1"/>
</dbReference>
<dbReference type="GO" id="GO:0012505">
    <property type="term" value="C:endomembrane system"/>
    <property type="evidence" value="ECO:0007669"/>
    <property type="project" value="TreeGrafter"/>
</dbReference>
<dbReference type="PROSITE" id="PS50192">
    <property type="entry name" value="T_SNARE"/>
    <property type="match status" value="1"/>
</dbReference>
<dbReference type="GO" id="GO:0005886">
    <property type="term" value="C:plasma membrane"/>
    <property type="evidence" value="ECO:0007669"/>
    <property type="project" value="UniProtKB-SubCell"/>
</dbReference>
<dbReference type="CDD" id="cd15848">
    <property type="entry name" value="SNARE_syntaxin1-like"/>
    <property type="match status" value="1"/>
</dbReference>
<dbReference type="GO" id="GO:0000149">
    <property type="term" value="F:SNARE binding"/>
    <property type="evidence" value="ECO:0007669"/>
    <property type="project" value="TreeGrafter"/>
</dbReference>
<dbReference type="CDD" id="cd00179">
    <property type="entry name" value="SynN"/>
    <property type="match status" value="1"/>
</dbReference>
<dbReference type="Gene3D" id="1.20.58.70">
    <property type="match status" value="1"/>
</dbReference>
<dbReference type="FunFam" id="1.20.5.110:FF:000008">
    <property type="entry name" value="Syntaxin 132"/>
    <property type="match status" value="1"/>
</dbReference>
<comment type="subcellular location">
    <subcellularLocation>
        <location evidence="1">Cell membrane</location>
        <topology evidence="1">Single-pass type IV membrane protein</topology>
    </subcellularLocation>
</comment>
<dbReference type="InterPro" id="IPR045242">
    <property type="entry name" value="Syntaxin"/>
</dbReference>
<dbReference type="SMART" id="SM00503">
    <property type="entry name" value="SynN"/>
    <property type="match status" value="1"/>
</dbReference>
<evidence type="ECO:0000259" key="9">
    <source>
        <dbReference type="PROSITE" id="PS50192"/>
    </source>
</evidence>
<evidence type="ECO:0000256" key="5">
    <source>
        <dbReference type="RuleBase" id="RU003858"/>
    </source>
</evidence>
<proteinExistence type="inferred from homology"/>
<evidence type="ECO:0000256" key="4">
    <source>
        <dbReference type="ARBA" id="ARBA00022927"/>
    </source>
</evidence>
<dbReference type="Proteomes" id="UP001418222">
    <property type="component" value="Unassembled WGS sequence"/>
</dbReference>
<name>A0AAP0C3R6_9ASPA</name>
<keyword evidence="8" id="KW-0472">Membrane</keyword>
<feature type="region of interest" description="Disordered" evidence="7">
    <location>
        <begin position="79"/>
        <end position="129"/>
    </location>
</feature>
<dbReference type="Gene3D" id="1.20.5.110">
    <property type="match status" value="1"/>
</dbReference>
<organism evidence="10 11">
    <name type="scientific">Platanthera zijinensis</name>
    <dbReference type="NCBI Taxonomy" id="2320716"/>
    <lineage>
        <taxon>Eukaryota</taxon>
        <taxon>Viridiplantae</taxon>
        <taxon>Streptophyta</taxon>
        <taxon>Embryophyta</taxon>
        <taxon>Tracheophyta</taxon>
        <taxon>Spermatophyta</taxon>
        <taxon>Magnoliopsida</taxon>
        <taxon>Liliopsida</taxon>
        <taxon>Asparagales</taxon>
        <taxon>Orchidaceae</taxon>
        <taxon>Orchidoideae</taxon>
        <taxon>Orchideae</taxon>
        <taxon>Orchidinae</taxon>
        <taxon>Platanthera</taxon>
    </lineage>
</organism>
<evidence type="ECO:0000256" key="1">
    <source>
        <dbReference type="ARBA" id="ARBA00004521"/>
    </source>
</evidence>
<dbReference type="PROSITE" id="PS00914">
    <property type="entry name" value="SYNTAXIN"/>
    <property type="match status" value="1"/>
</dbReference>
<evidence type="ECO:0000313" key="10">
    <source>
        <dbReference type="EMBL" id="KAK8957547.1"/>
    </source>
</evidence>
<evidence type="ECO:0000256" key="3">
    <source>
        <dbReference type="ARBA" id="ARBA00022448"/>
    </source>
</evidence>
<dbReference type="InterPro" id="IPR006012">
    <property type="entry name" value="Syntaxin/epimorphin_CS"/>
</dbReference>